<gene>
    <name evidence="13" type="ORF">KEM10_18555</name>
</gene>
<dbReference type="SUPFAM" id="SSF55874">
    <property type="entry name" value="ATPase domain of HSP90 chaperone/DNA topoisomerase II/histidine kinase"/>
    <property type="match status" value="1"/>
</dbReference>
<evidence type="ECO:0000256" key="4">
    <source>
        <dbReference type="ARBA" id="ARBA00023015"/>
    </source>
</evidence>
<dbReference type="InterPro" id="IPR011006">
    <property type="entry name" value="CheY-like_superfamily"/>
</dbReference>
<dbReference type="SMART" id="SM00448">
    <property type="entry name" value="REC"/>
    <property type="match status" value="1"/>
</dbReference>
<dbReference type="SUPFAM" id="SSF47384">
    <property type="entry name" value="Homodimeric domain of signal transducing histidine kinase"/>
    <property type="match status" value="1"/>
</dbReference>
<evidence type="ECO:0000313" key="14">
    <source>
        <dbReference type="Proteomes" id="UP000708576"/>
    </source>
</evidence>
<dbReference type="InterPro" id="IPR018060">
    <property type="entry name" value="HTH_AraC"/>
</dbReference>
<keyword evidence="6" id="KW-0804">Transcription</keyword>
<dbReference type="InterPro" id="IPR001789">
    <property type="entry name" value="Sig_transdc_resp-reg_receiver"/>
</dbReference>
<accession>A0ABS5JZF6</accession>
<dbReference type="Pfam" id="PF02518">
    <property type="entry name" value="HATPase_c"/>
    <property type="match status" value="1"/>
</dbReference>
<reference evidence="13 14" key="1">
    <citation type="journal article" date="2015" name="Int. J. Syst. Evol. Microbiol.">
        <title>Carboxylicivirga linearis sp. nov., isolated from a sea cucumber culture pond.</title>
        <authorList>
            <person name="Wang F.Q."/>
            <person name="Zhou Y.X."/>
            <person name="Lin X.Z."/>
            <person name="Chen G.J."/>
            <person name="Du Z.J."/>
        </authorList>
    </citation>
    <scope>NUCLEOTIDE SEQUENCE [LARGE SCALE GENOMIC DNA]</scope>
    <source>
        <strain evidence="13 14">FB218</strain>
    </source>
</reference>
<dbReference type="PANTHER" id="PTHR43547">
    <property type="entry name" value="TWO-COMPONENT HISTIDINE KINASE"/>
    <property type="match status" value="1"/>
</dbReference>
<keyword evidence="9" id="KW-1133">Transmembrane helix</keyword>
<dbReference type="Pfam" id="PF13407">
    <property type="entry name" value="Peripla_BP_4"/>
    <property type="match status" value="1"/>
</dbReference>
<dbReference type="InterPro" id="IPR003661">
    <property type="entry name" value="HisK_dim/P_dom"/>
</dbReference>
<dbReference type="Gene3D" id="3.30.565.10">
    <property type="entry name" value="Histidine kinase-like ATPase, C-terminal domain"/>
    <property type="match status" value="1"/>
</dbReference>
<dbReference type="InterPro" id="IPR018062">
    <property type="entry name" value="HTH_AraC-typ_CS"/>
</dbReference>
<evidence type="ECO:0000256" key="1">
    <source>
        <dbReference type="ARBA" id="ARBA00000085"/>
    </source>
</evidence>
<dbReference type="PROSITE" id="PS01124">
    <property type="entry name" value="HTH_ARAC_FAMILY_2"/>
    <property type="match status" value="1"/>
</dbReference>
<dbReference type="PROSITE" id="PS50110">
    <property type="entry name" value="RESPONSE_REGULATORY"/>
    <property type="match status" value="1"/>
</dbReference>
<dbReference type="InterPro" id="IPR004358">
    <property type="entry name" value="Sig_transdc_His_kin-like_C"/>
</dbReference>
<organism evidence="13 14">
    <name type="scientific">Carboxylicivirga linearis</name>
    <dbReference type="NCBI Taxonomy" id="1628157"/>
    <lineage>
        <taxon>Bacteria</taxon>
        <taxon>Pseudomonadati</taxon>
        <taxon>Bacteroidota</taxon>
        <taxon>Bacteroidia</taxon>
        <taxon>Marinilabiliales</taxon>
        <taxon>Marinilabiliaceae</taxon>
        <taxon>Carboxylicivirga</taxon>
    </lineage>
</organism>
<name>A0ABS5JZF6_9BACT</name>
<keyword evidence="3 7" id="KW-0597">Phosphoprotein</keyword>
<dbReference type="Pfam" id="PF00512">
    <property type="entry name" value="HisKA"/>
    <property type="match status" value="1"/>
</dbReference>
<feature type="domain" description="Response regulatory" evidence="12">
    <location>
        <begin position="670"/>
        <end position="786"/>
    </location>
</feature>
<dbReference type="SMART" id="SM00387">
    <property type="entry name" value="HATPase_c"/>
    <property type="match status" value="1"/>
</dbReference>
<dbReference type="InterPro" id="IPR009057">
    <property type="entry name" value="Homeodomain-like_sf"/>
</dbReference>
<evidence type="ECO:0000256" key="2">
    <source>
        <dbReference type="ARBA" id="ARBA00012438"/>
    </source>
</evidence>
<dbReference type="Gene3D" id="3.40.50.2300">
    <property type="match status" value="3"/>
</dbReference>
<evidence type="ECO:0000256" key="3">
    <source>
        <dbReference type="ARBA" id="ARBA00022553"/>
    </source>
</evidence>
<dbReference type="Gene3D" id="1.10.287.130">
    <property type="match status" value="1"/>
</dbReference>
<feature type="coiled-coil region" evidence="8">
    <location>
        <begin position="370"/>
        <end position="397"/>
    </location>
</feature>
<keyword evidence="9" id="KW-0472">Membrane</keyword>
<feature type="modified residue" description="4-aspartylphosphate" evidence="7">
    <location>
        <position position="719"/>
    </location>
</feature>
<feature type="domain" description="HTH araC/xylS-type" evidence="10">
    <location>
        <begin position="818"/>
        <end position="917"/>
    </location>
</feature>
<dbReference type="SUPFAM" id="SSF52172">
    <property type="entry name" value="CheY-like"/>
    <property type="match status" value="1"/>
</dbReference>
<dbReference type="CDD" id="cd00075">
    <property type="entry name" value="HATPase"/>
    <property type="match status" value="1"/>
</dbReference>
<dbReference type="PROSITE" id="PS50109">
    <property type="entry name" value="HIS_KIN"/>
    <property type="match status" value="1"/>
</dbReference>
<dbReference type="Pfam" id="PF00072">
    <property type="entry name" value="Response_reg"/>
    <property type="match status" value="1"/>
</dbReference>
<dbReference type="Pfam" id="PF12833">
    <property type="entry name" value="HTH_18"/>
    <property type="match status" value="1"/>
</dbReference>
<dbReference type="Proteomes" id="UP000708576">
    <property type="component" value="Unassembled WGS sequence"/>
</dbReference>
<dbReference type="InterPro" id="IPR036097">
    <property type="entry name" value="HisK_dim/P_sf"/>
</dbReference>
<evidence type="ECO:0000256" key="7">
    <source>
        <dbReference type="PROSITE-ProRule" id="PRU00169"/>
    </source>
</evidence>
<comment type="catalytic activity">
    <reaction evidence="1">
        <text>ATP + protein L-histidine = ADP + protein N-phospho-L-histidine.</text>
        <dbReference type="EC" id="2.7.13.3"/>
    </reaction>
</comment>
<dbReference type="Gene3D" id="1.10.10.60">
    <property type="entry name" value="Homeodomain-like"/>
    <property type="match status" value="2"/>
</dbReference>
<comment type="caution">
    <text evidence="13">The sequence shown here is derived from an EMBL/GenBank/DDBJ whole genome shotgun (WGS) entry which is preliminary data.</text>
</comment>
<evidence type="ECO:0000256" key="5">
    <source>
        <dbReference type="ARBA" id="ARBA00023125"/>
    </source>
</evidence>
<dbReference type="InterPro" id="IPR028082">
    <property type="entry name" value="Peripla_BP_I"/>
</dbReference>
<keyword evidence="8" id="KW-0175">Coiled coil</keyword>
<dbReference type="InterPro" id="IPR003594">
    <property type="entry name" value="HATPase_dom"/>
</dbReference>
<dbReference type="SUPFAM" id="SSF46689">
    <property type="entry name" value="Homeodomain-like"/>
    <property type="match status" value="1"/>
</dbReference>
<dbReference type="EMBL" id="JAGUCO010000020">
    <property type="protein sequence ID" value="MBS2100292.1"/>
    <property type="molecule type" value="Genomic_DNA"/>
</dbReference>
<dbReference type="CDD" id="cd00082">
    <property type="entry name" value="HisKA"/>
    <property type="match status" value="1"/>
</dbReference>
<evidence type="ECO:0000256" key="9">
    <source>
        <dbReference type="SAM" id="Phobius"/>
    </source>
</evidence>
<evidence type="ECO:0000256" key="6">
    <source>
        <dbReference type="ARBA" id="ARBA00023163"/>
    </source>
</evidence>
<dbReference type="InterPro" id="IPR025997">
    <property type="entry name" value="SBP_2_dom"/>
</dbReference>
<dbReference type="SUPFAM" id="SSF53822">
    <property type="entry name" value="Periplasmic binding protein-like I"/>
    <property type="match status" value="1"/>
</dbReference>
<keyword evidence="14" id="KW-1185">Reference proteome</keyword>
<evidence type="ECO:0000259" key="11">
    <source>
        <dbReference type="PROSITE" id="PS50109"/>
    </source>
</evidence>
<protein>
    <recommendedName>
        <fullName evidence="2">histidine kinase</fullName>
        <ecNumber evidence="2">2.7.13.3</ecNumber>
    </recommendedName>
</protein>
<feature type="transmembrane region" description="Helical" evidence="9">
    <location>
        <begin position="337"/>
        <end position="360"/>
    </location>
</feature>
<dbReference type="SMART" id="SM00342">
    <property type="entry name" value="HTH_ARAC"/>
    <property type="match status" value="1"/>
</dbReference>
<evidence type="ECO:0000313" key="13">
    <source>
        <dbReference type="EMBL" id="MBS2100292.1"/>
    </source>
</evidence>
<feature type="domain" description="Histidine kinase" evidence="11">
    <location>
        <begin position="404"/>
        <end position="619"/>
    </location>
</feature>
<sequence>MDTLKYKSIFLVIALLFSLSIYANQEYLIGFSQCSSGDWRAQMESEMYRELIFHNDMEMIIKNAEDDAELQIRQIRELVAAGIDLLIVAPIEIDAIEPLVEEVYQSGLPVILIDRKTNSDNYTAYVGGDNVLIGNTAGTYLADKLKREGNIIEILGSLNSSPAIERMVGFETVISKYPHLKIIDKVYSNWNNKVVLDSLPSKLQSNSKISAIYAHTDFLAAAASEVVRQVMPDNDIVIVGIDGSPEAGGGIELVEKNVIDATLIYPTGGKEAIVLASKILSKQLFNKNNLLQTTLINNQNVKITRLQYNTIQNLQNDIVRSKDMLDLLGGRYKTQRLLLFVLLFSLVLVIVLIILLFIALKNKNIANYRLEKQKESISKQNVDLKQMSEQLEEVTQSRLSFYTNISHEFRTPLTLIIGPLESLITKTDAKSELNKELSIIYRNAVRLLRLVNQLMDFRKIENRKMQLKAGVYVLLDFMKGIKECFSDVLKQKQISLEITCYDPKIKVWFDWDKMDKVMFNLLSNAIKVSQKNERIQIIITGEEDMVKIEVKDHGEGIPTNELEKIFDRFYQVNKSNSYDGSGIGLSLTKELILLHKGEIKVQSELNVGTSFIIKLPLGNTHLKEEEMISINMQKQNFISPVYADFQETNTIEDHIRTEKTLDLLNEEKAVLLIVEDEPDVRNYIKTCFDLNHYIILEAEHGVEALQIIEEEGPDIIISDVMMPKMDGLELTRKVKSDLRFCHIPIVLLTAKSSLEHLLEGLEEGADSYIPKPFNKQHLILRVRKLIDAQRKIQEKYQATLINPKEDKGISKIDRRLLQRISDLVLDNEYSEKVNVEDLSSELGLSRVHLYRKIKKITGLSVSEFITQIKLKQAMVLLRRSEKAISEIAYQVGFSSPSYFTKCFKEQFKMSPTEFRDNL</sequence>
<dbReference type="EC" id="2.7.13.3" evidence="2"/>
<dbReference type="PROSITE" id="PS00041">
    <property type="entry name" value="HTH_ARAC_FAMILY_1"/>
    <property type="match status" value="1"/>
</dbReference>
<keyword evidence="5" id="KW-0238">DNA-binding</keyword>
<dbReference type="PRINTS" id="PR00344">
    <property type="entry name" value="BCTRLSENSOR"/>
</dbReference>
<dbReference type="InterPro" id="IPR036890">
    <property type="entry name" value="HATPase_C_sf"/>
</dbReference>
<evidence type="ECO:0000259" key="10">
    <source>
        <dbReference type="PROSITE" id="PS01124"/>
    </source>
</evidence>
<dbReference type="PANTHER" id="PTHR43547:SF2">
    <property type="entry name" value="HYBRID SIGNAL TRANSDUCTION HISTIDINE KINASE C"/>
    <property type="match status" value="1"/>
</dbReference>
<keyword evidence="4" id="KW-0805">Transcription regulation</keyword>
<dbReference type="InterPro" id="IPR005467">
    <property type="entry name" value="His_kinase_dom"/>
</dbReference>
<keyword evidence="9" id="KW-0812">Transmembrane</keyword>
<dbReference type="CDD" id="cd17574">
    <property type="entry name" value="REC_OmpR"/>
    <property type="match status" value="1"/>
</dbReference>
<dbReference type="SMART" id="SM00388">
    <property type="entry name" value="HisKA"/>
    <property type="match status" value="1"/>
</dbReference>
<dbReference type="CDD" id="cd06308">
    <property type="entry name" value="PBP1_sensor_kinase-like"/>
    <property type="match status" value="1"/>
</dbReference>
<dbReference type="RefSeq" id="WP_212217838.1">
    <property type="nucleotide sequence ID" value="NZ_JAGUCO010000020.1"/>
</dbReference>
<evidence type="ECO:0000256" key="8">
    <source>
        <dbReference type="SAM" id="Coils"/>
    </source>
</evidence>
<proteinExistence type="predicted"/>
<evidence type="ECO:0000259" key="12">
    <source>
        <dbReference type="PROSITE" id="PS50110"/>
    </source>
</evidence>